<reference evidence="3 4" key="1">
    <citation type="submission" date="2024-09" db="EMBL/GenBank/DDBJ databases">
        <title>Laminarin stimulates single cell rates of sulfate reduction while oxygen inhibits transcriptomic activity in coastal marine sediment.</title>
        <authorList>
            <person name="Lindsay M."/>
            <person name="Orcutt B."/>
            <person name="Emerson D."/>
            <person name="Stepanauskas R."/>
            <person name="D'Angelo T."/>
        </authorList>
    </citation>
    <scope>NUCLEOTIDE SEQUENCE [LARGE SCALE GENOMIC DNA]</scope>
    <source>
        <strain evidence="3">SAG AM-311-K15</strain>
    </source>
</reference>
<dbReference type="Proteomes" id="UP001594351">
    <property type="component" value="Unassembled WGS sequence"/>
</dbReference>
<keyword evidence="1" id="KW-1133">Transmembrane helix</keyword>
<dbReference type="CDD" id="cd00060">
    <property type="entry name" value="FHA"/>
    <property type="match status" value="1"/>
</dbReference>
<dbReference type="Gene3D" id="2.60.200.20">
    <property type="match status" value="1"/>
</dbReference>
<dbReference type="SUPFAM" id="SSF49879">
    <property type="entry name" value="SMAD/FHA domain"/>
    <property type="match status" value="1"/>
</dbReference>
<dbReference type="InterPro" id="IPR008984">
    <property type="entry name" value="SMAD_FHA_dom_sf"/>
</dbReference>
<evidence type="ECO:0000313" key="3">
    <source>
        <dbReference type="EMBL" id="MFC1850986.1"/>
    </source>
</evidence>
<keyword evidence="1" id="KW-0812">Transmembrane</keyword>
<dbReference type="Pfam" id="PF00498">
    <property type="entry name" value="FHA"/>
    <property type="match status" value="1"/>
</dbReference>
<evidence type="ECO:0000313" key="4">
    <source>
        <dbReference type="Proteomes" id="UP001594351"/>
    </source>
</evidence>
<dbReference type="EMBL" id="JBHPBY010000141">
    <property type="protein sequence ID" value="MFC1850986.1"/>
    <property type="molecule type" value="Genomic_DNA"/>
</dbReference>
<accession>A0ABV6YXQ7</accession>
<evidence type="ECO:0000256" key="1">
    <source>
        <dbReference type="SAM" id="Phobius"/>
    </source>
</evidence>
<evidence type="ECO:0000259" key="2">
    <source>
        <dbReference type="PROSITE" id="PS50006"/>
    </source>
</evidence>
<keyword evidence="1" id="KW-0472">Membrane</keyword>
<keyword evidence="4" id="KW-1185">Reference proteome</keyword>
<dbReference type="SMART" id="SM00240">
    <property type="entry name" value="FHA"/>
    <property type="match status" value="1"/>
</dbReference>
<feature type="domain" description="FHA" evidence="2">
    <location>
        <begin position="27"/>
        <end position="76"/>
    </location>
</feature>
<dbReference type="PROSITE" id="PS50006">
    <property type="entry name" value="FHA_DOMAIN"/>
    <property type="match status" value="1"/>
</dbReference>
<proteinExistence type="predicted"/>
<organism evidence="3 4">
    <name type="scientific">candidate division CSSED10-310 bacterium</name>
    <dbReference type="NCBI Taxonomy" id="2855610"/>
    <lineage>
        <taxon>Bacteria</taxon>
        <taxon>Bacteria division CSSED10-310</taxon>
    </lineage>
</organism>
<protein>
    <submittedName>
        <fullName evidence="3">FHA domain-containing protein</fullName>
    </submittedName>
</protein>
<dbReference type="InterPro" id="IPR000253">
    <property type="entry name" value="FHA_dom"/>
</dbReference>
<gene>
    <name evidence="3" type="ORF">ACFL27_12400</name>
</gene>
<name>A0ABV6YXQ7_UNCC1</name>
<comment type="caution">
    <text evidence="3">The sequence shown here is derived from an EMBL/GenBank/DDBJ whole genome shotgun (WGS) entry which is preliminary data.</text>
</comment>
<sequence>MADQFPELVIIQGTGSGQRFVLDHKRTRIGRSNENEIIINDRLSSRVHSIIRELDGVYYLSDMDSRNGTKLNGNDIKEEELQDGDEIQIGNIVFRFQLEKSKAEISDVREFSEDDFASVEDEYETTTDKGVDWKSFLIIPVVLLVILFVYYLYSTQQVKEPPPPPIPLPAQFSYGFLPNGDQKHADHVTYTFEYKSGNLELTYKVWDVDEDGEVNIYLNNTKLYEVERTQSGHWSGRRILKLPDELVHRDKLNFIIFDNPKNPPRQLMWGVAEVDVLPEVQFECETQKAKTAYELGKKSYEDKLVVKSNLYRAIEKFQTADSFLKNCPEKPDFYFDNKLKLDEATRELNNKYKNHLFEYNKNKKLGRFQQAAIELRFLKELIPNPEDERHIKIKREERYLQRALSRRK</sequence>
<feature type="transmembrane region" description="Helical" evidence="1">
    <location>
        <begin position="136"/>
        <end position="153"/>
    </location>
</feature>